<keyword evidence="2" id="KW-1185">Reference proteome</keyword>
<dbReference type="Proteomes" id="UP000827976">
    <property type="component" value="Chromosome 11"/>
</dbReference>
<accession>A0ACB7V6Z4</accession>
<dbReference type="EMBL" id="CM037021">
    <property type="protein sequence ID" value="KAH7669171.1"/>
    <property type="molecule type" value="Genomic_DNA"/>
</dbReference>
<reference evidence="2" key="1">
    <citation type="journal article" date="2022" name="Nat. Commun.">
        <title>Chromosome evolution and the genetic basis of agronomically important traits in greater yam.</title>
        <authorList>
            <person name="Bredeson J.V."/>
            <person name="Lyons J.B."/>
            <person name="Oniyinde I.O."/>
            <person name="Okereke N.R."/>
            <person name="Kolade O."/>
            <person name="Nnabue I."/>
            <person name="Nwadili C.O."/>
            <person name="Hribova E."/>
            <person name="Parker M."/>
            <person name="Nwogha J."/>
            <person name="Shu S."/>
            <person name="Carlson J."/>
            <person name="Kariba R."/>
            <person name="Muthemba S."/>
            <person name="Knop K."/>
            <person name="Barton G.J."/>
            <person name="Sherwood A.V."/>
            <person name="Lopez-Montes A."/>
            <person name="Asiedu R."/>
            <person name="Jamnadass R."/>
            <person name="Muchugi A."/>
            <person name="Goodstein D."/>
            <person name="Egesi C.N."/>
            <person name="Featherston J."/>
            <person name="Asfaw A."/>
            <person name="Simpson G.G."/>
            <person name="Dolezel J."/>
            <person name="Hendre P.S."/>
            <person name="Van Deynze A."/>
            <person name="Kumar P.L."/>
            <person name="Obidiegwu J.E."/>
            <person name="Bhattacharjee R."/>
            <person name="Rokhsar D.S."/>
        </authorList>
    </citation>
    <scope>NUCLEOTIDE SEQUENCE [LARGE SCALE GENOMIC DNA]</scope>
    <source>
        <strain evidence="2">cv. TDa95/00328</strain>
    </source>
</reference>
<keyword evidence="1" id="KW-0378">Hydrolase</keyword>
<dbReference type="EC" id="3.4.17.15" evidence="1"/>
<keyword evidence="1" id="KW-0645">Protease</keyword>
<protein>
    <submittedName>
        <fullName evidence="1">Carboxypeptidase A2 protein</fullName>
        <ecNumber evidence="1">3.4.17.15</ecNumber>
    </submittedName>
</protein>
<name>A0ACB7V6Z4_DIOAL</name>
<gene>
    <name evidence="1" type="ORF">IHE45_11G060400</name>
</gene>
<organism evidence="1 2">
    <name type="scientific">Dioscorea alata</name>
    <name type="common">Purple yam</name>
    <dbReference type="NCBI Taxonomy" id="55571"/>
    <lineage>
        <taxon>Eukaryota</taxon>
        <taxon>Viridiplantae</taxon>
        <taxon>Streptophyta</taxon>
        <taxon>Embryophyta</taxon>
        <taxon>Tracheophyta</taxon>
        <taxon>Spermatophyta</taxon>
        <taxon>Magnoliopsida</taxon>
        <taxon>Liliopsida</taxon>
        <taxon>Dioscoreales</taxon>
        <taxon>Dioscoreaceae</taxon>
        <taxon>Dioscorea</taxon>
    </lineage>
</organism>
<evidence type="ECO:0000313" key="2">
    <source>
        <dbReference type="Proteomes" id="UP000827976"/>
    </source>
</evidence>
<proteinExistence type="predicted"/>
<sequence length="357" mass="40149">MTTLSFGSFLSRLCSRVETAFLPLVLCLFNTFGQHGRELITSEVALRLISMLTGERTMPGADLNLLNSFLDNLVIKVVPMENLNGCKLVEAGEYCERRNGRGVDLNRNWSVDWGKKEKDYDPYEENPGTGPFSEPETQIMRKLSQSFDPHVWVNVHSGMEALFMPYDHKNVTPDGLISHLMRSLLDDLNYHHCQNRCLVGSGGGSVGYLAHGTSTDYMHDIVKVPMAFTFEIYGDSSASSKDCFKMFNPVDEATFNRVIENWCAAFLMLFQTGPGWLDIARQATFNDLSKWVSIDANAVDRIEGSSKGGKLEGLDLGMQELRTYFRLFMLSSVLIMFMFCSRISKSKCRPSMSSIPI</sequence>
<keyword evidence="1" id="KW-0121">Carboxypeptidase</keyword>
<comment type="caution">
    <text evidence="1">The sequence shown here is derived from an EMBL/GenBank/DDBJ whole genome shotgun (WGS) entry which is preliminary data.</text>
</comment>
<evidence type="ECO:0000313" key="1">
    <source>
        <dbReference type="EMBL" id="KAH7669171.1"/>
    </source>
</evidence>